<dbReference type="GO" id="GO:0000981">
    <property type="term" value="F:DNA-binding transcription factor activity, RNA polymerase II-specific"/>
    <property type="evidence" value="ECO:0007669"/>
    <property type="project" value="InterPro"/>
</dbReference>
<evidence type="ECO:0000259" key="3">
    <source>
        <dbReference type="PROSITE" id="PS50048"/>
    </source>
</evidence>
<feature type="region of interest" description="Disordered" evidence="2">
    <location>
        <begin position="57"/>
        <end position="80"/>
    </location>
</feature>
<evidence type="ECO:0000313" key="5">
    <source>
        <dbReference type="Proteomes" id="UP000799757"/>
    </source>
</evidence>
<dbReference type="InterPro" id="IPR001138">
    <property type="entry name" value="Zn2Cys6_DnaBD"/>
</dbReference>
<protein>
    <recommendedName>
        <fullName evidence="3">Zn(2)-C6 fungal-type domain-containing protein</fullName>
    </recommendedName>
</protein>
<feature type="domain" description="Zn(2)-C6 fungal-type" evidence="3">
    <location>
        <begin position="18"/>
        <end position="48"/>
    </location>
</feature>
<dbReference type="PRINTS" id="PR00755">
    <property type="entry name" value="AFLATOXINBRP"/>
</dbReference>
<dbReference type="EMBL" id="MU002124">
    <property type="protein sequence ID" value="KAF2789635.1"/>
    <property type="molecule type" value="Genomic_DNA"/>
</dbReference>
<evidence type="ECO:0000313" key="4">
    <source>
        <dbReference type="EMBL" id="KAF2789635.1"/>
    </source>
</evidence>
<gene>
    <name evidence="4" type="ORF">K505DRAFT_378094</name>
</gene>
<dbReference type="Pfam" id="PF00172">
    <property type="entry name" value="Zn_clus"/>
    <property type="match status" value="1"/>
</dbReference>
<dbReference type="InterPro" id="IPR036864">
    <property type="entry name" value="Zn2-C6_fun-type_DNA-bd_sf"/>
</dbReference>
<evidence type="ECO:0000256" key="1">
    <source>
        <dbReference type="ARBA" id="ARBA00023242"/>
    </source>
</evidence>
<name>A0A6A6X0B9_9PLEO</name>
<keyword evidence="1" id="KW-0539">Nucleus</keyword>
<keyword evidence="5" id="KW-1185">Reference proteome</keyword>
<dbReference type="Gene3D" id="4.10.240.10">
    <property type="entry name" value="Zn(2)-C6 fungal-type DNA-binding domain"/>
    <property type="match status" value="1"/>
</dbReference>
<dbReference type="OrthoDB" id="2328572at2759"/>
<dbReference type="SMART" id="SM00066">
    <property type="entry name" value="GAL4"/>
    <property type="match status" value="1"/>
</dbReference>
<organism evidence="4 5">
    <name type="scientific">Melanomma pulvis-pyrius CBS 109.77</name>
    <dbReference type="NCBI Taxonomy" id="1314802"/>
    <lineage>
        <taxon>Eukaryota</taxon>
        <taxon>Fungi</taxon>
        <taxon>Dikarya</taxon>
        <taxon>Ascomycota</taxon>
        <taxon>Pezizomycotina</taxon>
        <taxon>Dothideomycetes</taxon>
        <taxon>Pleosporomycetidae</taxon>
        <taxon>Pleosporales</taxon>
        <taxon>Melanommataceae</taxon>
        <taxon>Melanomma</taxon>
    </lineage>
</organism>
<feature type="non-terminal residue" evidence="4">
    <location>
        <position position="1"/>
    </location>
</feature>
<dbReference type="AlphaFoldDB" id="A0A6A6X0B9"/>
<proteinExistence type="predicted"/>
<dbReference type="CDD" id="cd00067">
    <property type="entry name" value="GAL4"/>
    <property type="match status" value="1"/>
</dbReference>
<dbReference type="GO" id="GO:0008270">
    <property type="term" value="F:zinc ion binding"/>
    <property type="evidence" value="ECO:0007669"/>
    <property type="project" value="InterPro"/>
</dbReference>
<feature type="non-terminal residue" evidence="4">
    <location>
        <position position="80"/>
    </location>
</feature>
<dbReference type="Proteomes" id="UP000799757">
    <property type="component" value="Unassembled WGS sequence"/>
</dbReference>
<sequence>GNEQRSSHQPKPPKLRSACNQCNAAKVKCSGDRRGCTRCVGLNVECIYLESRVGKVQGVRAKRKKFQPENAPGNDTARRA</sequence>
<accession>A0A6A6X0B9</accession>
<dbReference type="PROSITE" id="PS50048">
    <property type="entry name" value="ZN2_CY6_FUNGAL_2"/>
    <property type="match status" value="1"/>
</dbReference>
<evidence type="ECO:0000256" key="2">
    <source>
        <dbReference type="SAM" id="MobiDB-lite"/>
    </source>
</evidence>
<reference evidence="4" key="1">
    <citation type="journal article" date="2020" name="Stud. Mycol.">
        <title>101 Dothideomycetes genomes: a test case for predicting lifestyles and emergence of pathogens.</title>
        <authorList>
            <person name="Haridas S."/>
            <person name="Albert R."/>
            <person name="Binder M."/>
            <person name="Bloem J."/>
            <person name="Labutti K."/>
            <person name="Salamov A."/>
            <person name="Andreopoulos B."/>
            <person name="Baker S."/>
            <person name="Barry K."/>
            <person name="Bills G."/>
            <person name="Bluhm B."/>
            <person name="Cannon C."/>
            <person name="Castanera R."/>
            <person name="Culley D."/>
            <person name="Daum C."/>
            <person name="Ezra D."/>
            <person name="Gonzalez J."/>
            <person name="Henrissat B."/>
            <person name="Kuo A."/>
            <person name="Liang C."/>
            <person name="Lipzen A."/>
            <person name="Lutzoni F."/>
            <person name="Magnuson J."/>
            <person name="Mondo S."/>
            <person name="Nolan M."/>
            <person name="Ohm R."/>
            <person name="Pangilinan J."/>
            <person name="Park H.-J."/>
            <person name="Ramirez L."/>
            <person name="Alfaro M."/>
            <person name="Sun H."/>
            <person name="Tritt A."/>
            <person name="Yoshinaga Y."/>
            <person name="Zwiers L.-H."/>
            <person name="Turgeon B."/>
            <person name="Goodwin S."/>
            <person name="Spatafora J."/>
            <person name="Crous P."/>
            <person name="Grigoriev I."/>
        </authorList>
    </citation>
    <scope>NUCLEOTIDE SEQUENCE</scope>
    <source>
        <strain evidence="4">CBS 109.77</strain>
    </source>
</reference>
<dbReference type="SUPFAM" id="SSF57701">
    <property type="entry name" value="Zn2/Cys6 DNA-binding domain"/>
    <property type="match status" value="1"/>
</dbReference>